<evidence type="ECO:0000259" key="3">
    <source>
        <dbReference type="PROSITE" id="PS50943"/>
    </source>
</evidence>
<dbReference type="InterPro" id="IPR010982">
    <property type="entry name" value="Lambda_DNA-bd_dom_sf"/>
</dbReference>
<keyword evidence="1" id="KW-0238">DNA-binding</keyword>
<dbReference type="EMBL" id="BAABEY010000016">
    <property type="protein sequence ID" value="GAA4436487.1"/>
    <property type="molecule type" value="Genomic_DNA"/>
</dbReference>
<keyword evidence="5" id="KW-1185">Reference proteome</keyword>
<protein>
    <recommendedName>
        <fullName evidence="3">HTH cro/C1-type domain-containing protein</fullName>
    </recommendedName>
</protein>
<proteinExistence type="predicted"/>
<feature type="compositionally biased region" description="Pro residues" evidence="2">
    <location>
        <begin position="86"/>
        <end position="95"/>
    </location>
</feature>
<evidence type="ECO:0000313" key="4">
    <source>
        <dbReference type="EMBL" id="GAA4436487.1"/>
    </source>
</evidence>
<feature type="domain" description="HTH cro/C1-type" evidence="3">
    <location>
        <begin position="8"/>
        <end position="62"/>
    </location>
</feature>
<reference evidence="5" key="1">
    <citation type="journal article" date="2019" name="Int. J. Syst. Evol. Microbiol.">
        <title>The Global Catalogue of Microorganisms (GCM) 10K type strain sequencing project: providing services to taxonomists for standard genome sequencing and annotation.</title>
        <authorList>
            <consortium name="The Broad Institute Genomics Platform"/>
            <consortium name="The Broad Institute Genome Sequencing Center for Infectious Disease"/>
            <person name="Wu L."/>
            <person name="Ma J."/>
        </authorList>
    </citation>
    <scope>NUCLEOTIDE SEQUENCE [LARGE SCALE GENOMIC DNA]</scope>
    <source>
        <strain evidence="5">JCM 31920</strain>
    </source>
</reference>
<dbReference type="PROSITE" id="PS50943">
    <property type="entry name" value="HTH_CROC1"/>
    <property type="match status" value="1"/>
</dbReference>
<dbReference type="InterPro" id="IPR001387">
    <property type="entry name" value="Cro/C1-type_HTH"/>
</dbReference>
<evidence type="ECO:0000256" key="2">
    <source>
        <dbReference type="SAM" id="MobiDB-lite"/>
    </source>
</evidence>
<gene>
    <name evidence="4" type="ORF">GCM10023091_14390</name>
</gene>
<feature type="region of interest" description="Disordered" evidence="2">
    <location>
        <begin position="79"/>
        <end position="101"/>
    </location>
</feature>
<dbReference type="SMART" id="SM00530">
    <property type="entry name" value="HTH_XRE"/>
    <property type="match status" value="1"/>
</dbReference>
<name>A0ABP8LUD7_9BACT</name>
<sequence>MSTVSDNIRYLRKLKGFTQEQFAERIGIKRSLLGAYEEARANPNEIYLDTMADLLGVEVEHLLNENLRERGRSLAPGTILKLNPAMPEPVKNPEPSPERTVREGAMPAGNVQMDLFEPSPARSSEPVAGEVKSTEAPQAVVEAGEPKDLAEVLRKLLNNQQLGVRLFENPGDLPVQDSHVLAQKLQGIEMIANNELYVVITTKQSVYFRRAFNLLQIKGTVILSSDFPGIPTLELAKSDIAEVYRYLGSFTTATPSASLPVQRLRELTGEMAKLLAVQ</sequence>
<comment type="caution">
    <text evidence="4">The sequence shown here is derived from an EMBL/GenBank/DDBJ whole genome shotgun (WGS) entry which is preliminary data.</text>
</comment>
<organism evidence="4 5">
    <name type="scientific">Ravibacter arvi</name>
    <dbReference type="NCBI Taxonomy" id="2051041"/>
    <lineage>
        <taxon>Bacteria</taxon>
        <taxon>Pseudomonadati</taxon>
        <taxon>Bacteroidota</taxon>
        <taxon>Cytophagia</taxon>
        <taxon>Cytophagales</taxon>
        <taxon>Spirosomataceae</taxon>
        <taxon>Ravibacter</taxon>
    </lineage>
</organism>
<accession>A0ABP8LUD7</accession>
<dbReference type="PANTHER" id="PTHR46558">
    <property type="entry name" value="TRACRIPTIONAL REGULATORY PROTEIN-RELATED-RELATED"/>
    <property type="match status" value="1"/>
</dbReference>
<dbReference type="Pfam" id="PF01381">
    <property type="entry name" value="HTH_3"/>
    <property type="match status" value="1"/>
</dbReference>
<dbReference type="Proteomes" id="UP001501508">
    <property type="component" value="Unassembled WGS sequence"/>
</dbReference>
<dbReference type="Gene3D" id="1.10.260.40">
    <property type="entry name" value="lambda repressor-like DNA-binding domains"/>
    <property type="match status" value="1"/>
</dbReference>
<evidence type="ECO:0000256" key="1">
    <source>
        <dbReference type="ARBA" id="ARBA00023125"/>
    </source>
</evidence>
<evidence type="ECO:0000313" key="5">
    <source>
        <dbReference type="Proteomes" id="UP001501508"/>
    </source>
</evidence>
<dbReference type="SUPFAM" id="SSF47413">
    <property type="entry name" value="lambda repressor-like DNA-binding domains"/>
    <property type="match status" value="1"/>
</dbReference>
<dbReference type="CDD" id="cd00093">
    <property type="entry name" value="HTH_XRE"/>
    <property type="match status" value="1"/>
</dbReference>
<dbReference type="PANTHER" id="PTHR46558:SF11">
    <property type="entry name" value="HTH-TYPE TRANSCRIPTIONAL REGULATOR XRE"/>
    <property type="match status" value="1"/>
</dbReference>
<dbReference type="RefSeq" id="WP_345027631.1">
    <property type="nucleotide sequence ID" value="NZ_BAABEY010000016.1"/>
</dbReference>